<organism evidence="2">
    <name type="scientific">Sesamum angustifolium</name>
    <dbReference type="NCBI Taxonomy" id="2727405"/>
    <lineage>
        <taxon>Eukaryota</taxon>
        <taxon>Viridiplantae</taxon>
        <taxon>Streptophyta</taxon>
        <taxon>Embryophyta</taxon>
        <taxon>Tracheophyta</taxon>
        <taxon>Spermatophyta</taxon>
        <taxon>Magnoliopsida</taxon>
        <taxon>eudicotyledons</taxon>
        <taxon>Gunneridae</taxon>
        <taxon>Pentapetalae</taxon>
        <taxon>asterids</taxon>
        <taxon>lamiids</taxon>
        <taxon>Lamiales</taxon>
        <taxon>Pedaliaceae</taxon>
        <taxon>Sesamum</taxon>
    </lineage>
</organism>
<evidence type="ECO:0000313" key="2">
    <source>
        <dbReference type="EMBL" id="KAL0338708.1"/>
    </source>
</evidence>
<dbReference type="PANTHER" id="PTHR36351:SF1">
    <property type="entry name" value="EMBRYO SAC DEVELOPMENT ARREST 12"/>
    <property type="match status" value="1"/>
</dbReference>
<sequence>MVEGGGGPAFPVLFFDGEREMNIGDVKINPTLEYKPFQLMLSQKIGISPNQISIYLVDRRNSPKSPFSEDRRRIPITGKVNFGLICRQKDCCFLVVLKRSRKSRNRRERPMNGVELPDFLPDNEFSAPSMHTVPENLILLRRNQRVPFYDQITQSELADLNERLQSLRVQRENYQMAMAKGNLSSPNLSSGHALDPQLIPHLNMDSISKMDDWSRVSSPTTVMTNNETRKASCAECANEEKNGSTTSFHPCVNDAVITRFTTRLGPINRPNKPFR</sequence>
<dbReference type="PANTHER" id="PTHR36351">
    <property type="entry name" value="EMBRYO SAC DEVELOPMENT ARREST 12"/>
    <property type="match status" value="1"/>
</dbReference>
<evidence type="ECO:0000259" key="1">
    <source>
        <dbReference type="Pfam" id="PF23596"/>
    </source>
</evidence>
<reference evidence="2" key="1">
    <citation type="submission" date="2020-06" db="EMBL/GenBank/DDBJ databases">
        <authorList>
            <person name="Li T."/>
            <person name="Hu X."/>
            <person name="Zhang T."/>
            <person name="Song X."/>
            <person name="Zhang H."/>
            <person name="Dai N."/>
            <person name="Sheng W."/>
            <person name="Hou X."/>
            <person name="Wei L."/>
        </authorList>
    </citation>
    <scope>NUCLEOTIDE SEQUENCE</scope>
    <source>
        <strain evidence="2">G01</strain>
        <tissue evidence="2">Leaf</tissue>
    </source>
</reference>
<dbReference type="AlphaFoldDB" id="A0AAW2N6N1"/>
<accession>A0AAW2N6N1</accession>
<feature type="domain" description="DUF7138" evidence="1">
    <location>
        <begin position="8"/>
        <end position="95"/>
    </location>
</feature>
<comment type="caution">
    <text evidence="2">The sequence shown here is derived from an EMBL/GenBank/DDBJ whole genome shotgun (WGS) entry which is preliminary data.</text>
</comment>
<dbReference type="Pfam" id="PF23596">
    <property type="entry name" value="DUF7138"/>
    <property type="match status" value="1"/>
</dbReference>
<dbReference type="InterPro" id="IPR055562">
    <property type="entry name" value="DUF7138"/>
</dbReference>
<name>A0AAW2N6N1_9LAMI</name>
<proteinExistence type="predicted"/>
<protein>
    <recommendedName>
        <fullName evidence="1">DUF7138 domain-containing protein</fullName>
    </recommendedName>
</protein>
<dbReference type="EMBL" id="JACGWK010000008">
    <property type="protein sequence ID" value="KAL0338708.1"/>
    <property type="molecule type" value="Genomic_DNA"/>
</dbReference>
<gene>
    <name evidence="2" type="ORF">Sangu_1392900</name>
</gene>
<reference evidence="2" key="2">
    <citation type="journal article" date="2024" name="Plant">
        <title>Genomic evolution and insights into agronomic trait innovations of Sesamum species.</title>
        <authorList>
            <person name="Miao H."/>
            <person name="Wang L."/>
            <person name="Qu L."/>
            <person name="Liu H."/>
            <person name="Sun Y."/>
            <person name="Le M."/>
            <person name="Wang Q."/>
            <person name="Wei S."/>
            <person name="Zheng Y."/>
            <person name="Lin W."/>
            <person name="Duan Y."/>
            <person name="Cao H."/>
            <person name="Xiong S."/>
            <person name="Wang X."/>
            <person name="Wei L."/>
            <person name="Li C."/>
            <person name="Ma Q."/>
            <person name="Ju M."/>
            <person name="Zhao R."/>
            <person name="Li G."/>
            <person name="Mu C."/>
            <person name="Tian Q."/>
            <person name="Mei H."/>
            <person name="Zhang T."/>
            <person name="Gao T."/>
            <person name="Zhang H."/>
        </authorList>
    </citation>
    <scope>NUCLEOTIDE SEQUENCE</scope>
    <source>
        <strain evidence="2">G01</strain>
    </source>
</reference>